<dbReference type="Proteomes" id="UP000735302">
    <property type="component" value="Unassembled WGS sequence"/>
</dbReference>
<accession>A0AAV4BGI1</accession>
<sequence>GQQAEGFSLFADTSEVLDHWVRSRGEMPSIEPNSEIIIKDEDALQVNRFNKRESNQAVKGGHKRFRRDYSLSRSVSDSGPSTDYTKAHEASFFGKRKSKQAVKEEYTGFREDCSPPRGESDSDLLKEKEEATGEYDSALPTEEKKDIKNSPFQ</sequence>
<dbReference type="EMBL" id="BLXT01004960">
    <property type="protein sequence ID" value="GFO18502.1"/>
    <property type="molecule type" value="Genomic_DNA"/>
</dbReference>
<feature type="non-terminal residue" evidence="2">
    <location>
        <position position="1"/>
    </location>
</feature>
<feature type="compositionally biased region" description="Basic and acidic residues" evidence="1">
    <location>
        <begin position="141"/>
        <end position="153"/>
    </location>
</feature>
<organism evidence="2 3">
    <name type="scientific">Plakobranchus ocellatus</name>
    <dbReference type="NCBI Taxonomy" id="259542"/>
    <lineage>
        <taxon>Eukaryota</taxon>
        <taxon>Metazoa</taxon>
        <taxon>Spiralia</taxon>
        <taxon>Lophotrochozoa</taxon>
        <taxon>Mollusca</taxon>
        <taxon>Gastropoda</taxon>
        <taxon>Heterobranchia</taxon>
        <taxon>Euthyneura</taxon>
        <taxon>Panpulmonata</taxon>
        <taxon>Sacoglossa</taxon>
        <taxon>Placobranchoidea</taxon>
        <taxon>Plakobranchidae</taxon>
        <taxon>Plakobranchus</taxon>
    </lineage>
</organism>
<feature type="compositionally biased region" description="Polar residues" evidence="1">
    <location>
        <begin position="71"/>
        <end position="84"/>
    </location>
</feature>
<proteinExistence type="predicted"/>
<evidence type="ECO:0000313" key="3">
    <source>
        <dbReference type="Proteomes" id="UP000735302"/>
    </source>
</evidence>
<feature type="region of interest" description="Disordered" evidence="1">
    <location>
        <begin position="49"/>
        <end position="153"/>
    </location>
</feature>
<protein>
    <submittedName>
        <fullName evidence="2">Uncharacterized protein</fullName>
    </submittedName>
</protein>
<reference evidence="2 3" key="1">
    <citation type="journal article" date="2021" name="Elife">
        <title>Chloroplast acquisition without the gene transfer in kleptoplastic sea slugs, Plakobranchus ocellatus.</title>
        <authorList>
            <person name="Maeda T."/>
            <person name="Takahashi S."/>
            <person name="Yoshida T."/>
            <person name="Shimamura S."/>
            <person name="Takaki Y."/>
            <person name="Nagai Y."/>
            <person name="Toyoda A."/>
            <person name="Suzuki Y."/>
            <person name="Arimoto A."/>
            <person name="Ishii H."/>
            <person name="Satoh N."/>
            <person name="Nishiyama T."/>
            <person name="Hasebe M."/>
            <person name="Maruyama T."/>
            <person name="Minagawa J."/>
            <person name="Obokata J."/>
            <person name="Shigenobu S."/>
        </authorList>
    </citation>
    <scope>NUCLEOTIDE SEQUENCE [LARGE SCALE GENOMIC DNA]</scope>
</reference>
<name>A0AAV4BGI1_9GAST</name>
<dbReference type="AlphaFoldDB" id="A0AAV4BGI1"/>
<evidence type="ECO:0000313" key="2">
    <source>
        <dbReference type="EMBL" id="GFO18502.1"/>
    </source>
</evidence>
<gene>
    <name evidence="2" type="ORF">PoB_004500700</name>
</gene>
<keyword evidence="3" id="KW-1185">Reference proteome</keyword>
<evidence type="ECO:0000256" key="1">
    <source>
        <dbReference type="SAM" id="MobiDB-lite"/>
    </source>
</evidence>
<feature type="compositionally biased region" description="Basic and acidic residues" evidence="1">
    <location>
        <begin position="101"/>
        <end position="131"/>
    </location>
</feature>
<comment type="caution">
    <text evidence="2">The sequence shown here is derived from an EMBL/GenBank/DDBJ whole genome shotgun (WGS) entry which is preliminary data.</text>
</comment>